<dbReference type="Pfam" id="PF06325">
    <property type="entry name" value="PrmA"/>
    <property type="match status" value="1"/>
</dbReference>
<protein>
    <recommendedName>
        <fullName evidence="6">Ribosomal protein L11 methyltransferase</fullName>
        <shortName evidence="6">L11 Mtase</shortName>
        <ecNumber evidence="6">2.1.1.-</ecNumber>
    </recommendedName>
</protein>
<dbReference type="HAMAP" id="MF_00735">
    <property type="entry name" value="Methyltr_PrmA"/>
    <property type="match status" value="1"/>
</dbReference>
<comment type="similarity">
    <text evidence="1 6">Belongs to the methyltransferase superfamily. PrmA family.</text>
</comment>
<dbReference type="GO" id="GO:0005737">
    <property type="term" value="C:cytoplasm"/>
    <property type="evidence" value="ECO:0007669"/>
    <property type="project" value="UniProtKB-SubCell"/>
</dbReference>
<dbReference type="InterPro" id="IPR050078">
    <property type="entry name" value="Ribosomal_L11_MeTrfase_PrmA"/>
</dbReference>
<dbReference type="EC" id="2.1.1.-" evidence="6"/>
<dbReference type="AlphaFoldDB" id="A0A1H2R924"/>
<keyword evidence="7" id="KW-0689">Ribosomal protein</keyword>
<keyword evidence="8" id="KW-1185">Reference proteome</keyword>
<dbReference type="SUPFAM" id="SSF53335">
    <property type="entry name" value="S-adenosyl-L-methionine-dependent methyltransferases"/>
    <property type="match status" value="1"/>
</dbReference>
<dbReference type="PANTHER" id="PTHR43648:SF1">
    <property type="entry name" value="ELECTRON TRANSFER FLAVOPROTEIN BETA SUBUNIT LYSINE METHYLTRANSFERASE"/>
    <property type="match status" value="1"/>
</dbReference>
<evidence type="ECO:0000256" key="5">
    <source>
        <dbReference type="ARBA" id="ARBA00022691"/>
    </source>
</evidence>
<comment type="function">
    <text evidence="6">Methylates ribosomal protein L11.</text>
</comment>
<gene>
    <name evidence="6" type="primary">prmA</name>
    <name evidence="7" type="ORF">SAMN05444487_101402</name>
</gene>
<feature type="binding site" evidence="6">
    <location>
        <position position="183"/>
    </location>
    <ligand>
        <name>S-adenosyl-L-methionine</name>
        <dbReference type="ChEBI" id="CHEBI:59789"/>
    </ligand>
</feature>
<name>A0A1H2R924_9BACL</name>
<feature type="binding site" evidence="6">
    <location>
        <position position="205"/>
    </location>
    <ligand>
        <name>S-adenosyl-L-methionine</name>
        <dbReference type="ChEBI" id="CHEBI:59789"/>
    </ligand>
</feature>
<evidence type="ECO:0000256" key="6">
    <source>
        <dbReference type="HAMAP-Rule" id="MF_00735"/>
    </source>
</evidence>
<accession>A0A1H2R924</accession>
<keyword evidence="5 6" id="KW-0949">S-adenosyl-L-methionine</keyword>
<keyword evidence="4 6" id="KW-0808">Transferase</keyword>
<keyword evidence="2 6" id="KW-0963">Cytoplasm</keyword>
<sequence length="311" mass="34247">MMNWIEVRVHTSQEAEEAVADFLLSEGAGGTATWDSSVLKKDWDTPFGEIFALAENDYPDKGIWLAGYFSESIYGDDLLRRIEEKTRGLAQFDLDPGPVTIVTREMSEESWAHAWKKYYKPVRVSERLIVKPVWEEYSPSPGEEIIELDPGMAFGTGTHPTTTLSMKLLESVISPGSTVVDVGCGSGILAVAAAKLGAEDVLALDLDPVAVEQAKANVALNQSQNRVRVEENDLLQGIDRRVDVVVANILAEIILRFVPDLSRVLMKDGTFIGSGIIRQKEEEVVQALSDAGYHVVERLQEGDWVAITARS</sequence>
<dbReference type="PIRSF" id="PIRSF000401">
    <property type="entry name" value="RPL11_MTase"/>
    <property type="match status" value="1"/>
</dbReference>
<dbReference type="STRING" id="1048340.SAMN05444487_101402"/>
<dbReference type="GO" id="GO:0016279">
    <property type="term" value="F:protein-lysine N-methyltransferase activity"/>
    <property type="evidence" value="ECO:0007669"/>
    <property type="project" value="RHEA"/>
</dbReference>
<proteinExistence type="inferred from homology"/>
<dbReference type="CDD" id="cd02440">
    <property type="entry name" value="AdoMet_MTases"/>
    <property type="match status" value="1"/>
</dbReference>
<evidence type="ECO:0000256" key="3">
    <source>
        <dbReference type="ARBA" id="ARBA00022603"/>
    </source>
</evidence>
<dbReference type="Gene3D" id="3.40.50.150">
    <property type="entry name" value="Vaccinia Virus protein VP39"/>
    <property type="match status" value="1"/>
</dbReference>
<dbReference type="GO" id="GO:0032259">
    <property type="term" value="P:methylation"/>
    <property type="evidence" value="ECO:0007669"/>
    <property type="project" value="UniProtKB-KW"/>
</dbReference>
<dbReference type="InterPro" id="IPR004498">
    <property type="entry name" value="Ribosomal_PrmA_MeTrfase"/>
</dbReference>
<dbReference type="EMBL" id="FNNQ01000001">
    <property type="protein sequence ID" value="SDW15344.1"/>
    <property type="molecule type" value="Genomic_DNA"/>
</dbReference>
<dbReference type="InterPro" id="IPR029063">
    <property type="entry name" value="SAM-dependent_MTases_sf"/>
</dbReference>
<keyword evidence="7" id="KW-0687">Ribonucleoprotein</keyword>
<dbReference type="NCBIfam" id="TIGR00406">
    <property type="entry name" value="prmA"/>
    <property type="match status" value="1"/>
</dbReference>
<reference evidence="7 8" key="1">
    <citation type="submission" date="2016-10" db="EMBL/GenBank/DDBJ databases">
        <authorList>
            <person name="de Groot N.N."/>
        </authorList>
    </citation>
    <scope>NUCLEOTIDE SEQUENCE [LARGE SCALE GENOMIC DNA]</scope>
    <source>
        <strain evidence="7 8">DSM 45610</strain>
    </source>
</reference>
<evidence type="ECO:0000313" key="8">
    <source>
        <dbReference type="Proteomes" id="UP000198534"/>
    </source>
</evidence>
<dbReference type="GO" id="GO:0005840">
    <property type="term" value="C:ribosome"/>
    <property type="evidence" value="ECO:0007669"/>
    <property type="project" value="UniProtKB-KW"/>
</dbReference>
<feature type="binding site" evidence="6">
    <location>
        <position position="162"/>
    </location>
    <ligand>
        <name>S-adenosyl-L-methionine</name>
        <dbReference type="ChEBI" id="CHEBI:59789"/>
    </ligand>
</feature>
<dbReference type="PANTHER" id="PTHR43648">
    <property type="entry name" value="ELECTRON TRANSFER FLAVOPROTEIN BETA SUBUNIT LYSINE METHYLTRANSFERASE"/>
    <property type="match status" value="1"/>
</dbReference>
<keyword evidence="3 6" id="KW-0489">Methyltransferase</keyword>
<dbReference type="Proteomes" id="UP000198534">
    <property type="component" value="Unassembled WGS sequence"/>
</dbReference>
<feature type="binding site" evidence="6">
    <location>
        <position position="248"/>
    </location>
    <ligand>
        <name>S-adenosyl-L-methionine</name>
        <dbReference type="ChEBI" id="CHEBI:59789"/>
    </ligand>
</feature>
<evidence type="ECO:0000256" key="4">
    <source>
        <dbReference type="ARBA" id="ARBA00022679"/>
    </source>
</evidence>
<evidence type="ECO:0000313" key="7">
    <source>
        <dbReference type="EMBL" id="SDW15344.1"/>
    </source>
</evidence>
<evidence type="ECO:0000256" key="2">
    <source>
        <dbReference type="ARBA" id="ARBA00022490"/>
    </source>
</evidence>
<evidence type="ECO:0000256" key="1">
    <source>
        <dbReference type="ARBA" id="ARBA00009741"/>
    </source>
</evidence>
<organism evidence="7 8">
    <name type="scientific">Marininema mesophilum</name>
    <dbReference type="NCBI Taxonomy" id="1048340"/>
    <lineage>
        <taxon>Bacteria</taxon>
        <taxon>Bacillati</taxon>
        <taxon>Bacillota</taxon>
        <taxon>Bacilli</taxon>
        <taxon>Bacillales</taxon>
        <taxon>Thermoactinomycetaceae</taxon>
        <taxon>Marininema</taxon>
    </lineage>
</organism>
<comment type="catalytic activity">
    <reaction evidence="6">
        <text>L-lysyl-[protein] + 3 S-adenosyl-L-methionine = N(6),N(6),N(6)-trimethyl-L-lysyl-[protein] + 3 S-adenosyl-L-homocysteine + 3 H(+)</text>
        <dbReference type="Rhea" id="RHEA:54192"/>
        <dbReference type="Rhea" id="RHEA-COMP:9752"/>
        <dbReference type="Rhea" id="RHEA-COMP:13826"/>
        <dbReference type="ChEBI" id="CHEBI:15378"/>
        <dbReference type="ChEBI" id="CHEBI:29969"/>
        <dbReference type="ChEBI" id="CHEBI:57856"/>
        <dbReference type="ChEBI" id="CHEBI:59789"/>
        <dbReference type="ChEBI" id="CHEBI:61961"/>
    </reaction>
</comment>
<comment type="subcellular location">
    <subcellularLocation>
        <location evidence="6">Cytoplasm</location>
    </subcellularLocation>
</comment>